<protein>
    <submittedName>
        <fullName evidence="1">Uncharacterized protein</fullName>
    </submittedName>
</protein>
<dbReference type="AlphaFoldDB" id="A0A822XIK2"/>
<evidence type="ECO:0000313" key="2">
    <source>
        <dbReference type="Proteomes" id="UP000607653"/>
    </source>
</evidence>
<organism evidence="1 2">
    <name type="scientific">Nelumbo nucifera</name>
    <name type="common">Sacred lotus</name>
    <dbReference type="NCBI Taxonomy" id="4432"/>
    <lineage>
        <taxon>Eukaryota</taxon>
        <taxon>Viridiplantae</taxon>
        <taxon>Streptophyta</taxon>
        <taxon>Embryophyta</taxon>
        <taxon>Tracheophyta</taxon>
        <taxon>Spermatophyta</taxon>
        <taxon>Magnoliopsida</taxon>
        <taxon>Proteales</taxon>
        <taxon>Nelumbonaceae</taxon>
        <taxon>Nelumbo</taxon>
    </lineage>
</organism>
<reference evidence="1 2" key="1">
    <citation type="journal article" date="2020" name="Mol. Biol. Evol.">
        <title>Distinct Expression and Methylation Patterns for Genes with Different Fates following a Single Whole-Genome Duplication in Flowering Plants.</title>
        <authorList>
            <person name="Shi T."/>
            <person name="Rahmani R.S."/>
            <person name="Gugger P.F."/>
            <person name="Wang M."/>
            <person name="Li H."/>
            <person name="Zhang Y."/>
            <person name="Li Z."/>
            <person name="Wang Q."/>
            <person name="Van de Peer Y."/>
            <person name="Marchal K."/>
            <person name="Chen J."/>
        </authorList>
    </citation>
    <scope>NUCLEOTIDE SEQUENCE [LARGE SCALE GENOMIC DNA]</scope>
    <source>
        <tissue evidence="1">Leaf</tissue>
    </source>
</reference>
<sequence length="63" mass="7759">MWVLGYVHVCVFDKYVCILERERKRENLRFSRFLKLLMYYKRNPTFFLLNKKHTNTSIGNKLS</sequence>
<proteinExistence type="predicted"/>
<accession>A0A822XIK2</accession>
<dbReference type="EMBL" id="DUZY01000001">
    <property type="protein sequence ID" value="DAD18869.1"/>
    <property type="molecule type" value="Genomic_DNA"/>
</dbReference>
<gene>
    <name evidence="1" type="ORF">HUJ06_020333</name>
</gene>
<comment type="caution">
    <text evidence="1">The sequence shown here is derived from an EMBL/GenBank/DDBJ whole genome shotgun (WGS) entry which is preliminary data.</text>
</comment>
<dbReference type="Proteomes" id="UP000607653">
    <property type="component" value="Unassembled WGS sequence"/>
</dbReference>
<keyword evidence="2" id="KW-1185">Reference proteome</keyword>
<evidence type="ECO:0000313" key="1">
    <source>
        <dbReference type="EMBL" id="DAD18869.1"/>
    </source>
</evidence>
<name>A0A822XIK2_NELNU</name>